<dbReference type="AlphaFoldDB" id="Q6ZGJ0"/>
<dbReference type="EMBL" id="AP004080">
    <property type="protein sequence ID" value="BAD16907.1"/>
    <property type="molecule type" value="Genomic_DNA"/>
</dbReference>
<evidence type="ECO:0000313" key="3">
    <source>
        <dbReference type="Proteomes" id="UP000000763"/>
    </source>
</evidence>
<evidence type="ECO:0000313" key="1">
    <source>
        <dbReference type="EMBL" id="BAD16907.1"/>
    </source>
</evidence>
<name>Q6ZGJ0_ORYSJ</name>
<reference evidence="3" key="4">
    <citation type="journal article" date="2008" name="Nucleic Acids Res.">
        <title>The rice annotation project database (RAP-DB): 2008 update.</title>
        <authorList>
            <consortium name="The rice annotation project (RAP)"/>
        </authorList>
    </citation>
    <scope>GENOME REANNOTATION</scope>
    <source>
        <strain evidence="3">cv. Nipponbare</strain>
    </source>
</reference>
<sequence length="138" mass="13775">MDRCGGASLPAGTYVCLARGNGQPGAAQRCLRGFAGARGSVARARASASASGNARVCLPRLRGARRHSGQRLALSAWPEGSGRARAAAAAAAPGWAGSRGTAPAGHARSAVASRVAGAVQWRAADTVLCEIIAVCKVV</sequence>
<gene>
    <name evidence="1" type="ORF">OJ1079_F11.15</name>
    <name evidence="2" type="ORF">OJ1767_D02.30</name>
</gene>
<dbReference type="Proteomes" id="UP000000763">
    <property type="component" value="Chromosome 2"/>
</dbReference>
<reference evidence="2" key="2">
    <citation type="submission" date="2001-08" db="EMBL/GenBank/DDBJ databases">
        <title>Oryza sativa nipponbare(GA3) genomic DNA, chromosome 2, BAC clone:OJ1767_D02.</title>
        <authorList>
            <person name="Sasaki T."/>
            <person name="Matsumoto T."/>
            <person name="Yamamoto K."/>
        </authorList>
    </citation>
    <scope>NUCLEOTIDE SEQUENCE</scope>
</reference>
<reference evidence="1" key="1">
    <citation type="submission" date="2001-08" db="EMBL/GenBank/DDBJ databases">
        <title>Oryza sativa nipponbare(GA3) genomic DNA, chromosome 2, BAC clone:OJ1079_F11.</title>
        <authorList>
            <person name="Sasaki T."/>
            <person name="Matsumoto T."/>
            <person name="Yamamoto K."/>
        </authorList>
    </citation>
    <scope>NUCLEOTIDE SEQUENCE</scope>
</reference>
<protein>
    <submittedName>
        <fullName evidence="2">Uncharacterized protein</fullName>
    </submittedName>
</protein>
<proteinExistence type="predicted"/>
<evidence type="ECO:0000313" key="2">
    <source>
        <dbReference type="EMBL" id="BAD16942.1"/>
    </source>
</evidence>
<reference evidence="3" key="3">
    <citation type="journal article" date="2005" name="Nature">
        <title>The map-based sequence of the rice genome.</title>
        <authorList>
            <consortium name="International rice genome sequencing project (IRGSP)"/>
            <person name="Matsumoto T."/>
            <person name="Wu J."/>
            <person name="Kanamori H."/>
            <person name="Katayose Y."/>
            <person name="Fujisawa M."/>
            <person name="Namiki N."/>
            <person name="Mizuno H."/>
            <person name="Yamamoto K."/>
            <person name="Antonio B.A."/>
            <person name="Baba T."/>
            <person name="Sakata K."/>
            <person name="Nagamura Y."/>
            <person name="Aoki H."/>
            <person name="Arikawa K."/>
            <person name="Arita K."/>
            <person name="Bito T."/>
            <person name="Chiden Y."/>
            <person name="Fujitsuka N."/>
            <person name="Fukunaka R."/>
            <person name="Hamada M."/>
            <person name="Harada C."/>
            <person name="Hayashi A."/>
            <person name="Hijishita S."/>
            <person name="Honda M."/>
            <person name="Hosokawa S."/>
            <person name="Ichikawa Y."/>
            <person name="Idonuma A."/>
            <person name="Iijima M."/>
            <person name="Ikeda M."/>
            <person name="Ikeno M."/>
            <person name="Ito K."/>
            <person name="Ito S."/>
            <person name="Ito T."/>
            <person name="Ito Y."/>
            <person name="Ito Y."/>
            <person name="Iwabuchi A."/>
            <person name="Kamiya K."/>
            <person name="Karasawa W."/>
            <person name="Kurita K."/>
            <person name="Katagiri S."/>
            <person name="Kikuta A."/>
            <person name="Kobayashi H."/>
            <person name="Kobayashi N."/>
            <person name="Machita K."/>
            <person name="Maehara T."/>
            <person name="Masukawa M."/>
            <person name="Mizubayashi T."/>
            <person name="Mukai Y."/>
            <person name="Nagasaki H."/>
            <person name="Nagata Y."/>
            <person name="Naito S."/>
            <person name="Nakashima M."/>
            <person name="Nakama Y."/>
            <person name="Nakamichi Y."/>
            <person name="Nakamura M."/>
            <person name="Meguro A."/>
            <person name="Negishi M."/>
            <person name="Ohta I."/>
            <person name="Ohta T."/>
            <person name="Okamoto M."/>
            <person name="Ono N."/>
            <person name="Saji S."/>
            <person name="Sakaguchi M."/>
            <person name="Sakai K."/>
            <person name="Shibata M."/>
            <person name="Shimokawa T."/>
            <person name="Song J."/>
            <person name="Takazaki Y."/>
            <person name="Terasawa K."/>
            <person name="Tsugane M."/>
            <person name="Tsuji K."/>
            <person name="Ueda S."/>
            <person name="Waki K."/>
            <person name="Yamagata H."/>
            <person name="Yamamoto M."/>
            <person name="Yamamoto S."/>
            <person name="Yamane H."/>
            <person name="Yoshiki S."/>
            <person name="Yoshihara R."/>
            <person name="Yukawa K."/>
            <person name="Zhong H."/>
            <person name="Yano M."/>
            <person name="Yuan Q."/>
            <person name="Ouyang S."/>
            <person name="Liu J."/>
            <person name="Jones K.M."/>
            <person name="Gansberger K."/>
            <person name="Moffat K."/>
            <person name="Hill J."/>
            <person name="Bera J."/>
            <person name="Fadrosh D."/>
            <person name="Jin S."/>
            <person name="Johri S."/>
            <person name="Kim M."/>
            <person name="Overton L."/>
            <person name="Reardon M."/>
            <person name="Tsitrin T."/>
            <person name="Vuong H."/>
            <person name="Weaver B."/>
            <person name="Ciecko A."/>
            <person name="Tallon L."/>
            <person name="Jackson J."/>
            <person name="Pai G."/>
            <person name="Aken S.V."/>
            <person name="Utterback T."/>
            <person name="Reidmuller S."/>
            <person name="Feldblyum T."/>
            <person name="Hsiao J."/>
            <person name="Zismann V."/>
            <person name="Iobst S."/>
            <person name="de Vazeille A.R."/>
            <person name="Buell C.R."/>
            <person name="Ying K."/>
            <person name="Li Y."/>
            <person name="Lu T."/>
            <person name="Huang Y."/>
            <person name="Zhao Q."/>
            <person name="Feng Q."/>
            <person name="Zhang L."/>
            <person name="Zhu J."/>
            <person name="Weng Q."/>
            <person name="Mu J."/>
            <person name="Lu Y."/>
            <person name="Fan D."/>
            <person name="Liu Y."/>
            <person name="Guan J."/>
            <person name="Zhang Y."/>
            <person name="Yu S."/>
            <person name="Liu X."/>
            <person name="Zhang Y."/>
            <person name="Hong G."/>
            <person name="Han B."/>
            <person name="Choisne N."/>
            <person name="Demange N."/>
            <person name="Orjeda G."/>
            <person name="Samain S."/>
            <person name="Cattolico L."/>
            <person name="Pelletier E."/>
            <person name="Couloux A."/>
            <person name="Segurens B."/>
            <person name="Wincker P."/>
            <person name="D'Hont A."/>
            <person name="Scarpelli C."/>
            <person name="Weissenbach J."/>
            <person name="Salanoubat M."/>
            <person name="Quetier F."/>
            <person name="Yu Y."/>
            <person name="Kim H.R."/>
            <person name="Rambo T."/>
            <person name="Currie J."/>
            <person name="Collura K."/>
            <person name="Luo M."/>
            <person name="Yang T."/>
            <person name="Ammiraju J.S.S."/>
            <person name="Engler F."/>
            <person name="Soderlund C."/>
            <person name="Wing R.A."/>
            <person name="Palmer L.E."/>
            <person name="de la Bastide M."/>
            <person name="Spiegel L."/>
            <person name="Nascimento L."/>
            <person name="Zutavern T."/>
            <person name="O'Shaughnessy A."/>
            <person name="Dike S."/>
            <person name="Dedhia N."/>
            <person name="Preston R."/>
            <person name="Balija V."/>
            <person name="McCombie W.R."/>
            <person name="Chow T."/>
            <person name="Chen H."/>
            <person name="Chung M."/>
            <person name="Chen C."/>
            <person name="Shaw J."/>
            <person name="Wu H."/>
            <person name="Hsiao K."/>
            <person name="Chao Y."/>
            <person name="Chu M."/>
            <person name="Cheng C."/>
            <person name="Hour A."/>
            <person name="Lee P."/>
            <person name="Lin S."/>
            <person name="Lin Y."/>
            <person name="Liou J."/>
            <person name="Liu S."/>
            <person name="Hsing Y."/>
            <person name="Raghuvanshi S."/>
            <person name="Mohanty A."/>
            <person name="Bharti A.K."/>
            <person name="Gaur A."/>
            <person name="Gupta V."/>
            <person name="Kumar D."/>
            <person name="Ravi V."/>
            <person name="Vij S."/>
            <person name="Kapur A."/>
            <person name="Khurana P."/>
            <person name="Khurana P."/>
            <person name="Khurana J.P."/>
            <person name="Tyagi A.K."/>
            <person name="Gaikwad K."/>
            <person name="Singh A."/>
            <person name="Dalal V."/>
            <person name="Srivastava S."/>
            <person name="Dixit A."/>
            <person name="Pal A.K."/>
            <person name="Ghazi I.A."/>
            <person name="Yadav M."/>
            <person name="Pandit A."/>
            <person name="Bhargava A."/>
            <person name="Sureshbabu K."/>
            <person name="Batra K."/>
            <person name="Sharma T.R."/>
            <person name="Mohapatra T."/>
            <person name="Singh N.K."/>
            <person name="Messing J."/>
            <person name="Nelson A.B."/>
            <person name="Fuks G."/>
            <person name="Kavchok S."/>
            <person name="Keizer G."/>
            <person name="Linton E."/>
            <person name="Llaca V."/>
            <person name="Song R."/>
            <person name="Tanyolac B."/>
            <person name="Young S."/>
            <person name="Ho-Il K."/>
            <person name="Hahn J.H."/>
            <person name="Sangsakoo G."/>
            <person name="Vanavichit A."/>
            <person name="de Mattos Luiz.A.T."/>
            <person name="Zimmer P.D."/>
            <person name="Malone G."/>
            <person name="Dellagostin O."/>
            <person name="de Oliveira A.C."/>
            <person name="Bevan M."/>
            <person name="Bancroft I."/>
            <person name="Minx P."/>
            <person name="Cordum H."/>
            <person name="Wilson R."/>
            <person name="Cheng Z."/>
            <person name="Jin W."/>
            <person name="Jiang J."/>
            <person name="Leong S.A."/>
            <person name="Iwama H."/>
            <person name="Gojobori T."/>
            <person name="Itoh T."/>
            <person name="Niimura Y."/>
            <person name="Fujii Y."/>
            <person name="Habara T."/>
            <person name="Sakai H."/>
            <person name="Sato Y."/>
            <person name="Wilson G."/>
            <person name="Kumar K."/>
            <person name="McCouch S."/>
            <person name="Juretic N."/>
            <person name="Hoen D."/>
            <person name="Wright S."/>
            <person name="Bruskiewich R."/>
            <person name="Bureau T."/>
            <person name="Miyao A."/>
            <person name="Hirochika H."/>
            <person name="Nishikawa T."/>
            <person name="Kadowaki K."/>
            <person name="Sugiura M."/>
            <person name="Burr B."/>
            <person name="Sasaki T."/>
        </authorList>
    </citation>
    <scope>NUCLEOTIDE SEQUENCE [LARGE SCALE GENOMIC DNA]</scope>
    <source>
        <strain evidence="3">cv. Nipponbare</strain>
    </source>
</reference>
<dbReference type="EMBL" id="AP004125">
    <property type="protein sequence ID" value="BAD16942.1"/>
    <property type="molecule type" value="Genomic_DNA"/>
</dbReference>
<accession>Q6ZGJ0</accession>
<organism evidence="2 3">
    <name type="scientific">Oryza sativa subsp. japonica</name>
    <name type="common">Rice</name>
    <dbReference type="NCBI Taxonomy" id="39947"/>
    <lineage>
        <taxon>Eukaryota</taxon>
        <taxon>Viridiplantae</taxon>
        <taxon>Streptophyta</taxon>
        <taxon>Embryophyta</taxon>
        <taxon>Tracheophyta</taxon>
        <taxon>Spermatophyta</taxon>
        <taxon>Magnoliopsida</taxon>
        <taxon>Liliopsida</taxon>
        <taxon>Poales</taxon>
        <taxon>Poaceae</taxon>
        <taxon>BOP clade</taxon>
        <taxon>Oryzoideae</taxon>
        <taxon>Oryzeae</taxon>
        <taxon>Oryzinae</taxon>
        <taxon>Oryza</taxon>
        <taxon>Oryza sativa</taxon>
    </lineage>
</organism>